<protein>
    <submittedName>
        <fullName evidence="3">Uncharacterized protein</fullName>
    </submittedName>
</protein>
<dbReference type="PANTHER" id="PTHR43267">
    <property type="entry name" value="TRNA THREONYLCARBAMOYLADENOSINE DEHYDRATASE"/>
    <property type="match status" value="1"/>
</dbReference>
<dbReference type="GO" id="GO:0061503">
    <property type="term" value="F:tRNA threonylcarbamoyladenosine dehydratase"/>
    <property type="evidence" value="ECO:0007669"/>
    <property type="project" value="TreeGrafter"/>
</dbReference>
<dbReference type="InterPro" id="IPR045886">
    <property type="entry name" value="ThiF/MoeB/HesA"/>
</dbReference>
<sequence>MGQEAVAAGLRELAARGFSGMGYVGEQRMFRGTLASPRGPLSVAILIQDWDFLEYPTIIVTDGMKKFPQLRPHLDVHGGLCYFARRSVVLDRYDAGTAVAQCLEQAQAVLGKILDDRNYVVQDIQNEFLVHWDRAEPPAMPFYLVGVAPQARSARIHFDQAGNRALLSDNAAEAQALASCMGWGQLSEAMNRCWLFRSDKLPPVPGHFPATVEEFFSWLRQWDQRLSHAIQHHFATDAAYEYERLVMAVHMPAGWIGVMFAPRPPGKLTCGQMKAYLHGRGGSTPIQRLTVTDVSAEFVHSRNLSFKNLTGKRITLVGCGAIGSQLAPALVRLGAGQGQQGLLRLVDEEDLMAENLGRHYLGYNRLGQPKARALRDEIERQFPLAKLDDLSKAVQDLRLDVMRDDLLIDATGDQAVSEFLNGQWLDAKRPLPVLYVWIKGNGECVQSLWCAGQEDACFHCLRVPDAEAYRKDRHPVLKRAPELKRLGCHAFTPYAVSSGLQAAALATDVICDWLQGRMSPRFRTRSRENVDVHHVASMDLPPLSGCLACTPH</sequence>
<dbReference type="GO" id="GO:0008641">
    <property type="term" value="F:ubiquitin-like modifier activating enzyme activity"/>
    <property type="evidence" value="ECO:0007669"/>
    <property type="project" value="InterPro"/>
</dbReference>
<reference evidence="3 4" key="1">
    <citation type="journal article" date="2014" name="Int. J. Syst. Evol. Microbiol.">
        <title>Ramlibacter solisilvae sp. nov., isolated from forest soil, and emended description of the genus Ramlibacter.</title>
        <authorList>
            <person name="Lee H.J."/>
            <person name="Lee S.H."/>
            <person name="Lee S.S."/>
            <person name="Lee J.S."/>
            <person name="Kim Y."/>
            <person name="Kim S.C."/>
            <person name="Jeon C.O."/>
        </authorList>
    </citation>
    <scope>NUCLEOTIDE SEQUENCE [LARGE SCALE GENOMIC DNA]</scope>
    <source>
        <strain evidence="3 4">5-10</strain>
    </source>
</reference>
<dbReference type="Proteomes" id="UP000070433">
    <property type="component" value="Chromosome"/>
</dbReference>
<dbReference type="RefSeq" id="WP_061500314.1">
    <property type="nucleotide sequence ID" value="NZ_CP010951.1"/>
</dbReference>
<feature type="domain" description="THIF-type NAD/FAD binding fold" evidence="1">
    <location>
        <begin position="307"/>
        <end position="465"/>
    </location>
</feature>
<dbReference type="InterPro" id="IPR032701">
    <property type="entry name" value="Prok-E2_B_dom"/>
</dbReference>
<accession>A0A127JUH3</accession>
<dbReference type="InterPro" id="IPR000594">
    <property type="entry name" value="ThiF_NAD_FAD-bd"/>
</dbReference>
<feature type="domain" description="Prokaryotic E2 family B" evidence="2">
    <location>
        <begin position="38"/>
        <end position="140"/>
    </location>
</feature>
<dbReference type="PANTHER" id="PTHR43267:SF1">
    <property type="entry name" value="TRNA THREONYLCARBAMOYLADENOSINE DEHYDRATASE"/>
    <property type="match status" value="1"/>
</dbReference>
<name>A0A127JUH3_9BURK</name>
<dbReference type="Pfam" id="PF14461">
    <property type="entry name" value="Prok-E2_B"/>
    <property type="match status" value="1"/>
</dbReference>
<evidence type="ECO:0000313" key="3">
    <source>
        <dbReference type="EMBL" id="AMO23630.1"/>
    </source>
</evidence>
<dbReference type="Pfam" id="PF00899">
    <property type="entry name" value="ThiF"/>
    <property type="match status" value="1"/>
</dbReference>
<dbReference type="OrthoDB" id="891532at2"/>
<keyword evidence="4" id="KW-1185">Reference proteome</keyword>
<evidence type="ECO:0000313" key="4">
    <source>
        <dbReference type="Proteomes" id="UP000070433"/>
    </source>
</evidence>
<dbReference type="Gene3D" id="3.40.50.720">
    <property type="entry name" value="NAD(P)-binding Rossmann-like Domain"/>
    <property type="match status" value="1"/>
</dbReference>
<dbReference type="GO" id="GO:0061504">
    <property type="term" value="P:cyclic threonylcarbamoyladenosine biosynthetic process"/>
    <property type="evidence" value="ECO:0007669"/>
    <property type="project" value="TreeGrafter"/>
</dbReference>
<dbReference type="AlphaFoldDB" id="A0A127JUH3"/>
<organism evidence="3 4">
    <name type="scientific">Ramlibacter tataouinensis</name>
    <dbReference type="NCBI Taxonomy" id="94132"/>
    <lineage>
        <taxon>Bacteria</taxon>
        <taxon>Pseudomonadati</taxon>
        <taxon>Pseudomonadota</taxon>
        <taxon>Betaproteobacteria</taxon>
        <taxon>Burkholderiales</taxon>
        <taxon>Comamonadaceae</taxon>
        <taxon>Ramlibacter</taxon>
    </lineage>
</organism>
<evidence type="ECO:0000259" key="2">
    <source>
        <dbReference type="Pfam" id="PF14461"/>
    </source>
</evidence>
<gene>
    <name evidence="3" type="ORF">UC35_12950</name>
</gene>
<dbReference type="EMBL" id="CP010951">
    <property type="protein sequence ID" value="AMO23630.1"/>
    <property type="molecule type" value="Genomic_DNA"/>
</dbReference>
<evidence type="ECO:0000259" key="1">
    <source>
        <dbReference type="Pfam" id="PF00899"/>
    </source>
</evidence>
<dbReference type="SUPFAM" id="SSF69572">
    <property type="entry name" value="Activating enzymes of the ubiquitin-like proteins"/>
    <property type="match status" value="1"/>
</dbReference>
<dbReference type="InterPro" id="IPR035985">
    <property type="entry name" value="Ubiquitin-activating_enz"/>
</dbReference>
<proteinExistence type="predicted"/>